<dbReference type="InterPro" id="IPR043472">
    <property type="entry name" value="Macro_dom-like"/>
</dbReference>
<dbReference type="Gene3D" id="3.40.220.10">
    <property type="entry name" value="Leucine Aminopeptidase, subunit E, domain 1"/>
    <property type="match status" value="1"/>
</dbReference>
<protein>
    <submittedName>
        <fullName evidence="3">Macro domain-containing protein</fullName>
    </submittedName>
</protein>
<proteinExistence type="predicted"/>
<comment type="catalytic activity">
    <reaction evidence="1">
        <text>an N-(ADP-alpha-D-ribosyl)-thymidine in DNA + H2O = a thymidine in DNA + ADP-D-ribose</text>
        <dbReference type="Rhea" id="RHEA:71655"/>
        <dbReference type="Rhea" id="RHEA-COMP:13556"/>
        <dbReference type="Rhea" id="RHEA-COMP:18051"/>
        <dbReference type="ChEBI" id="CHEBI:15377"/>
        <dbReference type="ChEBI" id="CHEBI:57967"/>
        <dbReference type="ChEBI" id="CHEBI:137386"/>
        <dbReference type="ChEBI" id="CHEBI:191199"/>
    </reaction>
    <physiologicalReaction direction="left-to-right" evidence="1">
        <dbReference type="Rhea" id="RHEA:71656"/>
    </physiologicalReaction>
</comment>
<dbReference type="InterPro" id="IPR002589">
    <property type="entry name" value="Macro_dom"/>
</dbReference>
<dbReference type="SUPFAM" id="SSF52949">
    <property type="entry name" value="Macro domain-like"/>
    <property type="match status" value="1"/>
</dbReference>
<sequence length="354" mass="39763">MIEYTKGNLLEADVDALVNTVNTVGIMGKGIALMFKEAFPENFKAYAQACKSETVQTGRMFVTQQSDLMGPKWIINFPTKQHWRSASKPGWIAEGLKDLRQVIVENNIKSIAIPPLGSGNGGLNWSTVKPMVEEALGDLSDVHIVVYEPTSEYQNVARRTGVEKLTPPRALISELVRRYWVLGIECSLLEIQKLAWFMERAITMSGLKDPMDLRFQANRYGPYAHRLHHLLDTLDGSYLQCEKKLGDAKPEDVIWFDQSRKQKVAVYLKSAEAAPFVPALDKVSALIDGFQSPLGMEVLATVDWLIQREGCEPTMESIKNGLANWPAGEQSSERKLRLFSDQMLELAIARVMQF</sequence>
<accession>A0ABZ2W1D1</accession>
<dbReference type="Proteomes" id="UP001475781">
    <property type="component" value="Chromosome"/>
</dbReference>
<dbReference type="InterPro" id="IPR050892">
    <property type="entry name" value="ADP-ribose_metab_enzymes"/>
</dbReference>
<evidence type="ECO:0000256" key="1">
    <source>
        <dbReference type="ARBA" id="ARBA00035885"/>
    </source>
</evidence>
<dbReference type="EMBL" id="CP101118">
    <property type="protein sequence ID" value="WZF88531.1"/>
    <property type="molecule type" value="Genomic_DNA"/>
</dbReference>
<organism evidence="3 4">
    <name type="scientific">Marinobacter metalliresistant</name>
    <dbReference type="NCBI Taxonomy" id="2961995"/>
    <lineage>
        <taxon>Bacteria</taxon>
        <taxon>Pseudomonadati</taxon>
        <taxon>Pseudomonadota</taxon>
        <taxon>Gammaproteobacteria</taxon>
        <taxon>Pseudomonadales</taxon>
        <taxon>Marinobacteraceae</taxon>
        <taxon>Marinobacter</taxon>
    </lineage>
</organism>
<evidence type="ECO:0000313" key="4">
    <source>
        <dbReference type="Proteomes" id="UP001475781"/>
    </source>
</evidence>
<evidence type="ECO:0000259" key="2">
    <source>
        <dbReference type="PROSITE" id="PS51154"/>
    </source>
</evidence>
<dbReference type="Pfam" id="PF01661">
    <property type="entry name" value="Macro"/>
    <property type="match status" value="1"/>
</dbReference>
<dbReference type="PANTHER" id="PTHR12521:SF0">
    <property type="entry name" value="ADP-RIBOSE GLYCOHYDROLASE OARD1"/>
    <property type="match status" value="1"/>
</dbReference>
<dbReference type="PANTHER" id="PTHR12521">
    <property type="entry name" value="PROTEIN C6ORF130"/>
    <property type="match status" value="1"/>
</dbReference>
<reference evidence="3 4" key="1">
    <citation type="submission" date="2022-07" db="EMBL/GenBank/DDBJ databases">
        <title>A copper resistant bacterium isolated from sediment samples of deep sea hydrothermal areas.</title>
        <authorList>
            <person name="Zeng X."/>
        </authorList>
    </citation>
    <scope>NUCLEOTIDE SEQUENCE [LARGE SCALE GENOMIC DNA]</scope>
    <source>
        <strain evidence="4">CuT 6</strain>
    </source>
</reference>
<dbReference type="RefSeq" id="WP_341581583.1">
    <property type="nucleotide sequence ID" value="NZ_CP101118.1"/>
</dbReference>
<keyword evidence="4" id="KW-1185">Reference proteome</keyword>
<dbReference type="SMART" id="SM00506">
    <property type="entry name" value="A1pp"/>
    <property type="match status" value="1"/>
</dbReference>
<feature type="domain" description="Macro" evidence="2">
    <location>
        <begin position="1"/>
        <end position="155"/>
    </location>
</feature>
<evidence type="ECO:0000313" key="3">
    <source>
        <dbReference type="EMBL" id="WZF88531.1"/>
    </source>
</evidence>
<gene>
    <name evidence="3" type="ORF">NLK58_19870</name>
</gene>
<name>A0ABZ2W1D1_9GAMM</name>
<dbReference type="CDD" id="cd02901">
    <property type="entry name" value="Macro_Poa1p-like"/>
    <property type="match status" value="1"/>
</dbReference>
<dbReference type="PROSITE" id="PS51154">
    <property type="entry name" value="MACRO"/>
    <property type="match status" value="1"/>
</dbReference>